<dbReference type="CDD" id="cd03445">
    <property type="entry name" value="Thioesterase_II_repeat2"/>
    <property type="match status" value="1"/>
</dbReference>
<dbReference type="InterPro" id="IPR049450">
    <property type="entry name" value="ACOT8-like_C"/>
</dbReference>
<keyword evidence="2" id="KW-0378">Hydrolase</keyword>
<dbReference type="Pfam" id="PF13622">
    <property type="entry name" value="4HBT_3"/>
    <property type="match status" value="1"/>
</dbReference>
<proteinExistence type="inferred from homology"/>
<feature type="domain" description="Acyl-CoA thioesterase-like C-terminal" evidence="4">
    <location>
        <begin position="163"/>
        <end position="288"/>
    </location>
</feature>
<dbReference type="Proteomes" id="UP000325780">
    <property type="component" value="Unassembled WGS sequence"/>
</dbReference>
<dbReference type="OrthoDB" id="68328at2759"/>
<sequence>MSPVSDALAVKPAFEDRNDIFTNVNPLWRPDGMKAVFGGALMSQALNAALQTVGPSWSVQSMHCQFTSAANIDSPVFYHVHGMDSKKTFLVCNVSARQQERLIITATLRFTRSSYSVGTGLQHATPKPKIYLGPDPKHYRSGEGTAKGLCEFKTAPDPSCDPQSPAGNRFRRLVRLRSRIPHPAGTRDHVVALAAVTDTYCLGTPGRAHGLSLLRPSEASGEAEAQWKVRQMGTLSHSIHFLNPQAVCLNEWMLEETWCPWAGDERGLVMLHLWSQDGVLLAVCTQEVCDPLPST</sequence>
<evidence type="ECO:0000313" key="5">
    <source>
        <dbReference type="EMBL" id="KAE8155345.1"/>
    </source>
</evidence>
<evidence type="ECO:0000259" key="3">
    <source>
        <dbReference type="Pfam" id="PF13622"/>
    </source>
</evidence>
<dbReference type="InterPro" id="IPR049449">
    <property type="entry name" value="TesB_ACOT8-like_N"/>
</dbReference>
<dbReference type="GO" id="GO:0005782">
    <property type="term" value="C:peroxisomal matrix"/>
    <property type="evidence" value="ECO:0007669"/>
    <property type="project" value="UniProtKB-SubCell"/>
</dbReference>
<feature type="domain" description="Acyl-CoA thioesterase-like N-terminal HotDog" evidence="3">
    <location>
        <begin position="28"/>
        <end position="110"/>
    </location>
</feature>
<dbReference type="AlphaFoldDB" id="A0A5N6U9Q5"/>
<gene>
    <name evidence="5" type="ORF">BDV25DRAFT_135094</name>
</gene>
<dbReference type="SUPFAM" id="SSF54637">
    <property type="entry name" value="Thioesterase/thiol ester dehydrase-isomerase"/>
    <property type="match status" value="2"/>
</dbReference>
<dbReference type="GO" id="GO:0009062">
    <property type="term" value="P:fatty acid catabolic process"/>
    <property type="evidence" value="ECO:0007669"/>
    <property type="project" value="TreeGrafter"/>
</dbReference>
<name>A0A5N6U9Q5_ASPAV</name>
<dbReference type="PANTHER" id="PTHR11066:SF34">
    <property type="entry name" value="ACYL-COENZYME A THIOESTERASE 8"/>
    <property type="match status" value="1"/>
</dbReference>
<protein>
    <submittedName>
        <fullName evidence="5">Acyl-CoA thioesterase II</fullName>
    </submittedName>
</protein>
<evidence type="ECO:0000313" key="6">
    <source>
        <dbReference type="Proteomes" id="UP000325780"/>
    </source>
</evidence>
<dbReference type="Gene3D" id="2.40.160.210">
    <property type="entry name" value="Acyl-CoA thioesterase, double hotdog domain"/>
    <property type="match status" value="1"/>
</dbReference>
<evidence type="ECO:0000256" key="2">
    <source>
        <dbReference type="ARBA" id="ARBA00022801"/>
    </source>
</evidence>
<evidence type="ECO:0000256" key="1">
    <source>
        <dbReference type="ARBA" id="ARBA00006538"/>
    </source>
</evidence>
<accession>A0A5N6U9Q5</accession>
<reference evidence="5 6" key="1">
    <citation type="submission" date="2019-04" db="EMBL/GenBank/DDBJ databases">
        <title>Friends and foes A comparative genomics study of 23 Aspergillus species from section Flavi.</title>
        <authorList>
            <consortium name="DOE Joint Genome Institute"/>
            <person name="Kjaerbolling I."/>
            <person name="Vesth T."/>
            <person name="Frisvad J.C."/>
            <person name="Nybo J.L."/>
            <person name="Theobald S."/>
            <person name="Kildgaard S."/>
            <person name="Isbrandt T."/>
            <person name="Kuo A."/>
            <person name="Sato A."/>
            <person name="Lyhne E.K."/>
            <person name="Kogle M.E."/>
            <person name="Wiebenga A."/>
            <person name="Kun R.S."/>
            <person name="Lubbers R.J."/>
            <person name="Makela M.R."/>
            <person name="Barry K."/>
            <person name="Chovatia M."/>
            <person name="Clum A."/>
            <person name="Daum C."/>
            <person name="Haridas S."/>
            <person name="He G."/>
            <person name="LaButti K."/>
            <person name="Lipzen A."/>
            <person name="Mondo S."/>
            <person name="Riley R."/>
            <person name="Salamov A."/>
            <person name="Simmons B.A."/>
            <person name="Magnuson J.K."/>
            <person name="Henrissat B."/>
            <person name="Mortensen U.H."/>
            <person name="Larsen T.O."/>
            <person name="Devries R.P."/>
            <person name="Grigoriev I.V."/>
            <person name="Machida M."/>
            <person name="Baker S.E."/>
            <person name="Andersen M.R."/>
        </authorList>
    </citation>
    <scope>NUCLEOTIDE SEQUENCE [LARGE SCALE GENOMIC DNA]</scope>
    <source>
        <strain evidence="5 6">IBT 18842</strain>
    </source>
</reference>
<dbReference type="EMBL" id="ML742023">
    <property type="protein sequence ID" value="KAE8155345.1"/>
    <property type="molecule type" value="Genomic_DNA"/>
</dbReference>
<dbReference type="InterPro" id="IPR003703">
    <property type="entry name" value="Acyl_CoA_thio"/>
</dbReference>
<dbReference type="InterPro" id="IPR029069">
    <property type="entry name" value="HotDog_dom_sf"/>
</dbReference>
<evidence type="ECO:0000259" key="4">
    <source>
        <dbReference type="Pfam" id="PF20789"/>
    </source>
</evidence>
<dbReference type="PANTHER" id="PTHR11066">
    <property type="entry name" value="ACYL-COA THIOESTERASE"/>
    <property type="match status" value="1"/>
</dbReference>
<dbReference type="GO" id="GO:0006637">
    <property type="term" value="P:acyl-CoA metabolic process"/>
    <property type="evidence" value="ECO:0007669"/>
    <property type="project" value="InterPro"/>
</dbReference>
<dbReference type="CDD" id="cd03444">
    <property type="entry name" value="Thioesterase_II_repeat1"/>
    <property type="match status" value="1"/>
</dbReference>
<dbReference type="Pfam" id="PF20789">
    <property type="entry name" value="4HBT_3C"/>
    <property type="match status" value="1"/>
</dbReference>
<organism evidence="5 6">
    <name type="scientific">Aspergillus avenaceus</name>
    <dbReference type="NCBI Taxonomy" id="36643"/>
    <lineage>
        <taxon>Eukaryota</taxon>
        <taxon>Fungi</taxon>
        <taxon>Dikarya</taxon>
        <taxon>Ascomycota</taxon>
        <taxon>Pezizomycotina</taxon>
        <taxon>Eurotiomycetes</taxon>
        <taxon>Eurotiomycetidae</taxon>
        <taxon>Eurotiales</taxon>
        <taxon>Aspergillaceae</taxon>
        <taxon>Aspergillus</taxon>
        <taxon>Aspergillus subgen. Circumdati</taxon>
    </lineage>
</organism>
<comment type="similarity">
    <text evidence="1">Belongs to the C/M/P thioester hydrolase family.</text>
</comment>
<dbReference type="InterPro" id="IPR042171">
    <property type="entry name" value="Acyl-CoA_hotdog"/>
</dbReference>
<keyword evidence="6" id="KW-1185">Reference proteome</keyword>
<dbReference type="GO" id="GO:0047617">
    <property type="term" value="F:fatty acyl-CoA hydrolase activity"/>
    <property type="evidence" value="ECO:0007669"/>
    <property type="project" value="InterPro"/>
</dbReference>